<comment type="subcellular location">
    <subcellularLocation>
        <location evidence="1">Membrane</location>
        <topology evidence="1">Single-pass membrane protein</topology>
    </subcellularLocation>
</comment>
<keyword evidence="5" id="KW-0472">Membrane</keyword>
<keyword evidence="3" id="KW-0677">Repeat</keyword>
<dbReference type="PROSITE" id="PS50068">
    <property type="entry name" value="LDLRA_2"/>
    <property type="match status" value="3"/>
</dbReference>
<feature type="disulfide bond" evidence="9">
    <location>
        <begin position="51"/>
        <end position="66"/>
    </location>
</feature>
<dbReference type="GO" id="GO:0006898">
    <property type="term" value="P:receptor-mediated endocytosis"/>
    <property type="evidence" value="ECO:0007669"/>
    <property type="project" value="TreeGrafter"/>
</dbReference>
<dbReference type="GO" id="GO:0016324">
    <property type="term" value="C:apical plasma membrane"/>
    <property type="evidence" value="ECO:0007669"/>
    <property type="project" value="TreeGrafter"/>
</dbReference>
<proteinExistence type="predicted"/>
<dbReference type="Pfam" id="PF00057">
    <property type="entry name" value="Ldl_recept_a"/>
    <property type="match status" value="2"/>
</dbReference>
<dbReference type="EMBL" id="JAHGAV010001808">
    <property type="protein sequence ID" value="KAG6921674.1"/>
    <property type="molecule type" value="Genomic_DNA"/>
</dbReference>
<keyword evidence="4" id="KW-1133">Transmembrane helix</keyword>
<feature type="disulfide bond" evidence="9">
    <location>
        <begin position="69"/>
        <end position="81"/>
    </location>
</feature>
<feature type="non-terminal residue" evidence="10">
    <location>
        <position position="104"/>
    </location>
</feature>
<dbReference type="GO" id="GO:0042562">
    <property type="term" value="F:hormone binding"/>
    <property type="evidence" value="ECO:0007669"/>
    <property type="project" value="TreeGrafter"/>
</dbReference>
<dbReference type="PROSITE" id="PS01209">
    <property type="entry name" value="LDLRA_1"/>
    <property type="match status" value="3"/>
</dbReference>
<evidence type="ECO:0000256" key="7">
    <source>
        <dbReference type="ARBA" id="ARBA00023170"/>
    </source>
</evidence>
<evidence type="ECO:0000313" key="11">
    <source>
        <dbReference type="Proteomes" id="UP000765507"/>
    </source>
</evidence>
<dbReference type="SMART" id="SM00192">
    <property type="entry name" value="LDLa"/>
    <property type="match status" value="3"/>
</dbReference>
<accession>A0A8T1RZB7</accession>
<feature type="disulfide bond" evidence="9">
    <location>
        <begin position="12"/>
        <end position="27"/>
    </location>
</feature>
<dbReference type="PRINTS" id="PR00261">
    <property type="entry name" value="LDLRECEPTOR"/>
</dbReference>
<evidence type="ECO:0000313" key="10">
    <source>
        <dbReference type="EMBL" id="KAG6921674.1"/>
    </source>
</evidence>
<name>A0A8T1RZB7_CHESE</name>
<evidence type="ECO:0000256" key="4">
    <source>
        <dbReference type="ARBA" id="ARBA00022989"/>
    </source>
</evidence>
<keyword evidence="7" id="KW-0675">Receptor</keyword>
<protein>
    <submittedName>
        <fullName evidence="10">Suppression of tumorigenicity 14</fullName>
    </submittedName>
</protein>
<comment type="caution">
    <text evidence="9">Lacks conserved residue(s) required for the propagation of feature annotation.</text>
</comment>
<evidence type="ECO:0000256" key="9">
    <source>
        <dbReference type="PROSITE-ProRule" id="PRU00124"/>
    </source>
</evidence>
<dbReference type="Proteomes" id="UP000765507">
    <property type="component" value="Unassembled WGS sequence"/>
</dbReference>
<dbReference type="InterPro" id="IPR051221">
    <property type="entry name" value="LDLR-related"/>
</dbReference>
<keyword evidence="6 9" id="KW-1015">Disulfide bond</keyword>
<dbReference type="PANTHER" id="PTHR22722">
    <property type="entry name" value="LOW-DENSITY LIPOPROTEIN RECEPTOR-RELATED PROTEIN 2-RELATED"/>
    <property type="match status" value="1"/>
</dbReference>
<dbReference type="InterPro" id="IPR002172">
    <property type="entry name" value="LDrepeatLR_classA_rpt"/>
</dbReference>
<feature type="non-terminal residue" evidence="10">
    <location>
        <position position="1"/>
    </location>
</feature>
<keyword evidence="2" id="KW-0812">Transmembrane</keyword>
<feature type="disulfide bond" evidence="9">
    <location>
        <begin position="32"/>
        <end position="44"/>
    </location>
</feature>
<dbReference type="Gene3D" id="4.10.400.10">
    <property type="entry name" value="Low-density Lipoprotein Receptor"/>
    <property type="match status" value="3"/>
</dbReference>
<gene>
    <name evidence="10" type="ORF">G0U57_005944</name>
</gene>
<feature type="disulfide bond" evidence="9">
    <location>
        <begin position="76"/>
        <end position="94"/>
    </location>
</feature>
<evidence type="ECO:0000256" key="6">
    <source>
        <dbReference type="ARBA" id="ARBA00023157"/>
    </source>
</evidence>
<evidence type="ECO:0000256" key="5">
    <source>
        <dbReference type="ARBA" id="ARBA00023136"/>
    </source>
</evidence>
<comment type="caution">
    <text evidence="10">The sequence shown here is derived from an EMBL/GenBank/DDBJ whole genome shotgun (WGS) entry which is preliminary data.</text>
</comment>
<dbReference type="CDD" id="cd00112">
    <property type="entry name" value="LDLa"/>
    <property type="match status" value="3"/>
</dbReference>
<dbReference type="SUPFAM" id="SSF57424">
    <property type="entry name" value="LDL receptor-like module"/>
    <property type="match status" value="3"/>
</dbReference>
<dbReference type="PANTHER" id="PTHR22722:SF15">
    <property type="entry name" value="LOW-DENSITY LIPOPROTEIN RECEPTOR-RELATED"/>
    <property type="match status" value="1"/>
</dbReference>
<dbReference type="AlphaFoldDB" id="A0A8T1RZB7"/>
<sequence length="104" mass="11459">GSSQCIDPWEICDLHKDCEDGSDEANCPQNQCLPGQWQCKNKVCIMEDWKCNGINNCGDSSDEEVCAHCPEGMIQCDEGKCILESLMCNKAEDCLDGTDELSTC</sequence>
<dbReference type="OrthoDB" id="21182at2759"/>
<keyword evidence="8" id="KW-0325">Glycoprotein</keyword>
<dbReference type="InterPro" id="IPR023415">
    <property type="entry name" value="LDLR_class-A_CS"/>
</dbReference>
<evidence type="ECO:0000256" key="2">
    <source>
        <dbReference type="ARBA" id="ARBA00022692"/>
    </source>
</evidence>
<dbReference type="GO" id="GO:0043235">
    <property type="term" value="C:receptor complex"/>
    <property type="evidence" value="ECO:0007669"/>
    <property type="project" value="TreeGrafter"/>
</dbReference>
<organism evidence="10 11">
    <name type="scientific">Chelydra serpentina</name>
    <name type="common">Snapping turtle</name>
    <name type="synonym">Testudo serpentina</name>
    <dbReference type="NCBI Taxonomy" id="8475"/>
    <lineage>
        <taxon>Eukaryota</taxon>
        <taxon>Metazoa</taxon>
        <taxon>Chordata</taxon>
        <taxon>Craniata</taxon>
        <taxon>Vertebrata</taxon>
        <taxon>Euteleostomi</taxon>
        <taxon>Archelosauria</taxon>
        <taxon>Testudinata</taxon>
        <taxon>Testudines</taxon>
        <taxon>Cryptodira</taxon>
        <taxon>Durocryptodira</taxon>
        <taxon>Americhelydia</taxon>
        <taxon>Chelydroidea</taxon>
        <taxon>Chelydridae</taxon>
        <taxon>Chelydra</taxon>
    </lineage>
</organism>
<evidence type="ECO:0000256" key="1">
    <source>
        <dbReference type="ARBA" id="ARBA00004167"/>
    </source>
</evidence>
<dbReference type="InterPro" id="IPR036055">
    <property type="entry name" value="LDL_receptor-like_sf"/>
</dbReference>
<reference evidence="10 11" key="1">
    <citation type="journal article" date="2020" name="G3 (Bethesda)">
        <title>Draft Genome of the Common Snapping Turtle, Chelydra serpentina, a Model for Phenotypic Plasticity in Reptiles.</title>
        <authorList>
            <person name="Das D."/>
            <person name="Singh S.K."/>
            <person name="Bierstedt J."/>
            <person name="Erickson A."/>
            <person name="Galli G.L.J."/>
            <person name="Crossley D.A. 2nd"/>
            <person name="Rhen T."/>
        </authorList>
    </citation>
    <scope>NUCLEOTIDE SEQUENCE [LARGE SCALE GENOMIC DNA]</scope>
    <source>
        <strain evidence="10">KW</strain>
    </source>
</reference>
<feature type="disulfide bond" evidence="9">
    <location>
        <begin position="39"/>
        <end position="57"/>
    </location>
</feature>
<evidence type="ECO:0000256" key="3">
    <source>
        <dbReference type="ARBA" id="ARBA00022737"/>
    </source>
</evidence>
<evidence type="ECO:0000256" key="8">
    <source>
        <dbReference type="ARBA" id="ARBA00023180"/>
    </source>
</evidence>
<keyword evidence="11" id="KW-1185">Reference proteome</keyword>